<gene>
    <name evidence="2" type="ORF">PIIN_06925</name>
</gene>
<dbReference type="InParanoid" id="G4TNS7"/>
<dbReference type="Proteomes" id="UP000007148">
    <property type="component" value="Unassembled WGS sequence"/>
</dbReference>
<organism evidence="2 3">
    <name type="scientific">Serendipita indica (strain DSM 11827)</name>
    <name type="common">Root endophyte fungus</name>
    <name type="synonym">Piriformospora indica</name>
    <dbReference type="NCBI Taxonomy" id="1109443"/>
    <lineage>
        <taxon>Eukaryota</taxon>
        <taxon>Fungi</taxon>
        <taxon>Dikarya</taxon>
        <taxon>Basidiomycota</taxon>
        <taxon>Agaricomycotina</taxon>
        <taxon>Agaricomycetes</taxon>
        <taxon>Sebacinales</taxon>
        <taxon>Serendipitaceae</taxon>
        <taxon>Serendipita</taxon>
    </lineage>
</organism>
<proteinExistence type="predicted"/>
<evidence type="ECO:0000313" key="3">
    <source>
        <dbReference type="Proteomes" id="UP000007148"/>
    </source>
</evidence>
<evidence type="ECO:0000313" key="2">
    <source>
        <dbReference type="EMBL" id="CCA72970.1"/>
    </source>
</evidence>
<evidence type="ECO:0000256" key="1">
    <source>
        <dbReference type="SAM" id="MobiDB-lite"/>
    </source>
</evidence>
<accession>G4TNS7</accession>
<dbReference type="EMBL" id="CAFZ01000194">
    <property type="protein sequence ID" value="CCA72970.1"/>
    <property type="molecule type" value="Genomic_DNA"/>
</dbReference>
<protein>
    <submittedName>
        <fullName evidence="2">Uncharacterized protein</fullName>
    </submittedName>
</protein>
<name>G4TNS7_SERID</name>
<dbReference type="HOGENOM" id="CLU_1778208_0_0_1"/>
<feature type="region of interest" description="Disordered" evidence="1">
    <location>
        <begin position="71"/>
        <end position="129"/>
    </location>
</feature>
<dbReference type="AlphaFoldDB" id="G4TNS7"/>
<sequence length="146" mass="15786">MGAAYEYCPRHLNVSLSSSNSRESSPSAGSSGSSHGQSPSPSVSSDASCSSPPSIVSTISETMHAFGHASTSFGVTTRSRSARADAVSHARKERVRQRSGLFIRERIQRSRARPYDAPPPRRETRRLKPVVDLPVIPPTILDIDQI</sequence>
<comment type="caution">
    <text evidence="2">The sequence shown here is derived from an EMBL/GenBank/DDBJ whole genome shotgun (WGS) entry which is preliminary data.</text>
</comment>
<reference evidence="2 3" key="1">
    <citation type="journal article" date="2011" name="PLoS Pathog.">
        <title>Endophytic Life Strategies Decoded by Genome and Transcriptome Analyses of the Mutualistic Root Symbiont Piriformospora indica.</title>
        <authorList>
            <person name="Zuccaro A."/>
            <person name="Lahrmann U."/>
            <person name="Guldener U."/>
            <person name="Langen G."/>
            <person name="Pfiffi S."/>
            <person name="Biedenkopf D."/>
            <person name="Wong P."/>
            <person name="Samans B."/>
            <person name="Grimm C."/>
            <person name="Basiewicz M."/>
            <person name="Murat C."/>
            <person name="Martin F."/>
            <person name="Kogel K.H."/>
        </authorList>
    </citation>
    <scope>NUCLEOTIDE SEQUENCE [LARGE SCALE GENOMIC DNA]</scope>
    <source>
        <strain evidence="2 3">DSM 11827</strain>
    </source>
</reference>
<keyword evidence="3" id="KW-1185">Reference proteome</keyword>
<feature type="region of interest" description="Disordered" evidence="1">
    <location>
        <begin position="16"/>
        <end position="55"/>
    </location>
</feature>